<name>A0ABR7F4A2_9FIRM</name>
<evidence type="ECO:0000313" key="2">
    <source>
        <dbReference type="Proteomes" id="UP000597877"/>
    </source>
</evidence>
<gene>
    <name evidence="1" type="ORF">H8S00_10615</name>
</gene>
<sequence length="129" mass="15073">MNNRKLLYIYYYVNGRKVRNVGFVECKEKDTTCKFNLTLKIPKGYLAEFVNIYLYRYGSKKGYKIGSLNPVVENSMYTIKVDKNELEQNGFSMEEIAGIYIFSNEYEGGEFRADMEEGKRAGYQVRYVG</sequence>
<keyword evidence="2" id="KW-1185">Reference proteome</keyword>
<evidence type="ECO:0000313" key="1">
    <source>
        <dbReference type="EMBL" id="MBC5668437.1"/>
    </source>
</evidence>
<reference evidence="1 2" key="1">
    <citation type="submission" date="2020-08" db="EMBL/GenBank/DDBJ databases">
        <title>Genome public.</title>
        <authorList>
            <person name="Liu C."/>
            <person name="Sun Q."/>
        </authorList>
    </citation>
    <scope>NUCLEOTIDE SEQUENCE [LARGE SCALE GENOMIC DNA]</scope>
    <source>
        <strain evidence="1 2">BX4</strain>
    </source>
</reference>
<protein>
    <submittedName>
        <fullName evidence="1">Uncharacterized protein</fullName>
    </submittedName>
</protein>
<proteinExistence type="predicted"/>
<dbReference type="RefSeq" id="WP_021951791.1">
    <property type="nucleotide sequence ID" value="NZ_JACOOZ010000007.1"/>
</dbReference>
<accession>A0ABR7F4A2</accession>
<comment type="caution">
    <text evidence="1">The sequence shown here is derived from an EMBL/GenBank/DDBJ whole genome shotgun (WGS) entry which is preliminary data.</text>
</comment>
<organism evidence="1 2">
    <name type="scientific">Eubacterium segne</name>
    <dbReference type="NCBI Taxonomy" id="2763045"/>
    <lineage>
        <taxon>Bacteria</taxon>
        <taxon>Bacillati</taxon>
        <taxon>Bacillota</taxon>
        <taxon>Clostridia</taxon>
        <taxon>Eubacteriales</taxon>
        <taxon>Eubacteriaceae</taxon>
        <taxon>Eubacterium</taxon>
    </lineage>
</organism>
<dbReference type="EMBL" id="JACOOZ010000007">
    <property type="protein sequence ID" value="MBC5668437.1"/>
    <property type="molecule type" value="Genomic_DNA"/>
</dbReference>
<dbReference type="Proteomes" id="UP000597877">
    <property type="component" value="Unassembled WGS sequence"/>
</dbReference>